<dbReference type="Proteomes" id="UP000284051">
    <property type="component" value="Unassembled WGS sequence"/>
</dbReference>
<sequence>MESKKTYEREIALQDLYWKIILDWRQLLIFLVIFSILVPVSQYFMNQRTYNAAYADYQKQMSAIQSGEQDSVNEADFTTEELQQINDAKSLQNVLDRSRLYMQNSIYMNMNAYKENVLIMEYYVDSDYTFNYTEDNSADYTNALVSAYENYATNSNLAQQMIDKLSLSDEIRYVEELITVDADLSGKSFSVEVAYPDDTMLSDIAEVVKDSLDAQTPVFSNNIGSHSLKLLSEEITVRTDDKLINAQQNYQTMVNNYRNQLKALKTGMSNAQLEALGDAVIDVEESEEDSAAAVTPVEPVKPGFSIKYLVLGFALGIILSAMLSVCQVLFAGRLQNTSEMFDVYGMRMFGSVQTTSKKTGVDAFLLKLKNRNRKQMTEAQQLEMIASNIELVCKNDGLQQIYLTGSEWEKLDSQLCDKITEALSKAGIKVLGGGNVCYDMKSMRSANEIHNVVLIEQVDVSVYKEIEQEIRLLGEQGVKVLGCVGVA</sequence>
<organism evidence="2 3">
    <name type="scientific">Roseburia intestinalis</name>
    <dbReference type="NCBI Taxonomy" id="166486"/>
    <lineage>
        <taxon>Bacteria</taxon>
        <taxon>Bacillati</taxon>
        <taxon>Bacillota</taxon>
        <taxon>Clostridia</taxon>
        <taxon>Lachnospirales</taxon>
        <taxon>Lachnospiraceae</taxon>
        <taxon>Roseburia</taxon>
    </lineage>
</organism>
<evidence type="ECO:0000313" key="2">
    <source>
        <dbReference type="EMBL" id="RHG29951.1"/>
    </source>
</evidence>
<evidence type="ECO:0008006" key="4">
    <source>
        <dbReference type="Google" id="ProtNLM"/>
    </source>
</evidence>
<reference evidence="2 3" key="1">
    <citation type="submission" date="2018-08" db="EMBL/GenBank/DDBJ databases">
        <title>A genome reference for cultivated species of the human gut microbiota.</title>
        <authorList>
            <person name="Zou Y."/>
            <person name="Xue W."/>
            <person name="Luo G."/>
        </authorList>
    </citation>
    <scope>NUCLEOTIDE SEQUENCE [LARGE SCALE GENOMIC DNA]</scope>
    <source>
        <strain evidence="2 3">AM22-21LB</strain>
    </source>
</reference>
<feature type="transmembrane region" description="Helical" evidence="1">
    <location>
        <begin position="27"/>
        <end position="45"/>
    </location>
</feature>
<dbReference type="EMBL" id="QRID01000003">
    <property type="protein sequence ID" value="RHG29951.1"/>
    <property type="molecule type" value="Genomic_DNA"/>
</dbReference>
<dbReference type="AlphaFoldDB" id="A0A3R6GZN2"/>
<name>A0A3R6GZN2_9FIRM</name>
<gene>
    <name evidence="2" type="ORF">DW264_04010</name>
</gene>
<comment type="caution">
    <text evidence="2">The sequence shown here is derived from an EMBL/GenBank/DDBJ whole genome shotgun (WGS) entry which is preliminary data.</text>
</comment>
<keyword evidence="1" id="KW-0472">Membrane</keyword>
<proteinExistence type="predicted"/>
<keyword evidence="1" id="KW-0812">Transmembrane</keyword>
<feature type="transmembrane region" description="Helical" evidence="1">
    <location>
        <begin position="308"/>
        <end position="330"/>
    </location>
</feature>
<evidence type="ECO:0000256" key="1">
    <source>
        <dbReference type="SAM" id="Phobius"/>
    </source>
</evidence>
<keyword evidence="1" id="KW-1133">Transmembrane helix</keyword>
<evidence type="ECO:0000313" key="3">
    <source>
        <dbReference type="Proteomes" id="UP000284051"/>
    </source>
</evidence>
<accession>A0A3R6GZN2</accession>
<protein>
    <recommendedName>
        <fullName evidence="4">Capsular polysaccharide biosynthesis protein</fullName>
    </recommendedName>
</protein>